<dbReference type="Pfam" id="PF05076">
    <property type="entry name" value="SUFU"/>
    <property type="match status" value="1"/>
</dbReference>
<evidence type="ECO:0000313" key="2">
    <source>
        <dbReference type="EMBL" id="CAA9293804.1"/>
    </source>
</evidence>
<accession>A0A6J4K204</accession>
<proteinExistence type="predicted"/>
<dbReference type="InterPro" id="IPR020941">
    <property type="entry name" value="SUFU-like_domain"/>
</dbReference>
<dbReference type="EMBL" id="CADCTQ010000404">
    <property type="protein sequence ID" value="CAA9293804.1"/>
    <property type="molecule type" value="Genomic_DNA"/>
</dbReference>
<name>A0A6J4K204_9SPHI</name>
<gene>
    <name evidence="2" type="ORF">AVDCRST_MAG56-4843</name>
</gene>
<sequence>MNQSAEQYIAALTGRYGEPASVVGVESDHPDLGLVLAITFRDYPQPGLLTGFTYGLSAATHPAWREAKPELVITVQSTDEAWVHAVAYLAEWQRTTHDFAPGSLFRYGKPAAPDSVMDSFLVFEPAAKDEAMFAPIGLDGGRIILRMVYPLYAGEVGLIQKVGIRKFMGLPQYDFFSVNRPDLSTLYRVG</sequence>
<organism evidence="2">
    <name type="scientific">uncultured Cytophagales bacterium</name>
    <dbReference type="NCBI Taxonomy" id="158755"/>
    <lineage>
        <taxon>Bacteria</taxon>
        <taxon>Pseudomonadati</taxon>
        <taxon>Bacteroidota</taxon>
        <taxon>Sphingobacteriia</taxon>
        <taxon>Sphingobacteriales</taxon>
        <taxon>environmental samples</taxon>
    </lineage>
</organism>
<dbReference type="AlphaFoldDB" id="A0A6J4K204"/>
<feature type="domain" description="Suppressor of fused-like" evidence="1">
    <location>
        <begin position="38"/>
        <end position="168"/>
    </location>
</feature>
<protein>
    <recommendedName>
        <fullName evidence="1">Suppressor of fused-like domain-containing protein</fullName>
    </recommendedName>
</protein>
<evidence type="ECO:0000259" key="1">
    <source>
        <dbReference type="Pfam" id="PF05076"/>
    </source>
</evidence>
<reference evidence="2" key="1">
    <citation type="submission" date="2020-02" db="EMBL/GenBank/DDBJ databases">
        <authorList>
            <person name="Meier V. D."/>
        </authorList>
    </citation>
    <scope>NUCLEOTIDE SEQUENCE</scope>
    <source>
        <strain evidence="2">AVDCRST_MAG56</strain>
    </source>
</reference>